<evidence type="ECO:0000259" key="4">
    <source>
        <dbReference type="Pfam" id="PF06276"/>
    </source>
</evidence>
<accession>A0ABZ3EDT1</accession>
<keyword evidence="6" id="KW-1185">Reference proteome</keyword>
<dbReference type="RefSeq" id="WP_342610415.1">
    <property type="nucleotide sequence ID" value="NZ_CP128355.1"/>
</dbReference>
<evidence type="ECO:0000313" key="5">
    <source>
        <dbReference type="EMBL" id="XAF70652.1"/>
    </source>
</evidence>
<protein>
    <submittedName>
        <fullName evidence="5">IucA/IucC family protein</fullName>
    </submittedName>
</protein>
<dbReference type="Pfam" id="PF04183">
    <property type="entry name" value="IucA_IucC"/>
    <property type="match status" value="1"/>
</dbReference>
<dbReference type="EMBL" id="CP128355">
    <property type="protein sequence ID" value="XAF70652.1"/>
    <property type="molecule type" value="Genomic_DNA"/>
</dbReference>
<reference evidence="5 6" key="1">
    <citation type="journal article" date="2024" name="Pathogens">
        <title>Staphylococcus hsinchuensis sp. nov., Isolated from Soymilk.</title>
        <authorList>
            <person name="Wang Y.T."/>
            <person name="Lin Y.C."/>
            <person name="Hsieh Y.H."/>
            <person name="Lin Y.T."/>
            <person name="Hamada M."/>
            <person name="Chen C.C."/>
            <person name="Liou J.S."/>
            <person name="Lee A.Y."/>
            <person name="Zhang W.L."/>
            <person name="Chen Y.T."/>
            <person name="Huang C.H."/>
        </authorList>
    </citation>
    <scope>NUCLEOTIDE SEQUENCE [LARGE SCALE GENOMIC DNA]</scope>
    <source>
        <strain evidence="5 6">H164</strain>
    </source>
</reference>
<dbReference type="PANTHER" id="PTHR34384">
    <property type="entry name" value="L-2,3-DIAMINOPROPANOATE--CITRATE LIGASE"/>
    <property type="match status" value="1"/>
</dbReference>
<sequence length="585" mass="67774">MNQQMWLVADQNVQHRIINAMIKEHIYTEDTQLSESDELVIFNKNNYKLNIEKVRTTALMRYQFNGFPQFVVGERVEEVASVERLLEIIEHYFDIPVSQRLTEELVSSRNGFVLTYKHFENRKALIKSSLQFTKMPESLNFFAWLQYLNDNNQLDELNYSESLILEGHPTHPLSKTKLPLTDEEVKRYAPEFEKIIPLKIMLIHHTHCVTTSMEQNDQYILDYIIPEYKGKLEAFLAPYQLKLEDYRVMIVHPWQYDNVIVQQFSEWIKESKLLPTPFEIESKATLSFRTMALLHKPYHIKLPVNVQATSAVRTVSTVTTVDGPKLSYELQDMLNIYPQLQVSMEPYGIHAMTDLNTARQLGVIVRQQPKIDHDGITLVTASLVNRNPVDGKVIVDSYLDWVGEGVTTKAIKRFIKAYAETLIKPLLAYIQDFGIALEAHMQNTIVSLGEGFQMKFNVRDLGGSRIDLKTFNHRVPHVELTNKSLIAEDIVAVIAKFQHAVIQNQIAELIHHFTQYEGVAERELFDIVREVTQDSIDNNKPHATQINNVLFGRKITVKSLLRMRMESKVKQYVTIDLDNPLYREV</sequence>
<proteinExistence type="inferred from homology"/>
<organism evidence="5 6">
    <name type="scientific">Staphylococcus hsinchuensis</name>
    <dbReference type="NCBI Taxonomy" id="3051183"/>
    <lineage>
        <taxon>Bacteria</taxon>
        <taxon>Bacillati</taxon>
        <taxon>Bacillota</taxon>
        <taxon>Bacilli</taxon>
        <taxon>Bacillales</taxon>
        <taxon>Staphylococcaceae</taxon>
        <taxon>Staphylococcus</taxon>
    </lineage>
</organism>
<dbReference type="PANTHER" id="PTHR34384:SF6">
    <property type="entry name" value="STAPHYLOFERRIN B SYNTHASE"/>
    <property type="match status" value="1"/>
</dbReference>
<dbReference type="Proteomes" id="UP001436297">
    <property type="component" value="Chromosome"/>
</dbReference>
<dbReference type="InterPro" id="IPR037455">
    <property type="entry name" value="LucA/IucC-like"/>
</dbReference>
<dbReference type="InterPro" id="IPR022770">
    <property type="entry name" value="IucA/IucC-like_C"/>
</dbReference>
<feature type="domain" description="Aerobactin siderophore biosynthesis IucA/IucC N-terminal" evidence="3">
    <location>
        <begin position="159"/>
        <end position="384"/>
    </location>
</feature>
<gene>
    <name evidence="5" type="ORF">QQM35_00620</name>
</gene>
<dbReference type="Gene3D" id="1.10.510.40">
    <property type="match status" value="1"/>
</dbReference>
<dbReference type="InterPro" id="IPR007310">
    <property type="entry name" value="Aerobactin_biosyn_IucA/IucC_N"/>
</dbReference>
<evidence type="ECO:0000259" key="3">
    <source>
        <dbReference type="Pfam" id="PF04183"/>
    </source>
</evidence>
<comment type="similarity">
    <text evidence="2">Belongs to the IucA/IucC family.</text>
</comment>
<name>A0ABZ3EDT1_9STAP</name>
<comment type="pathway">
    <text evidence="1">Siderophore biosynthesis.</text>
</comment>
<dbReference type="Pfam" id="PF06276">
    <property type="entry name" value="FhuF"/>
    <property type="match status" value="1"/>
</dbReference>
<evidence type="ECO:0000313" key="6">
    <source>
        <dbReference type="Proteomes" id="UP001436297"/>
    </source>
</evidence>
<feature type="domain" description="Aerobactin siderophore biosynthesis IucA/IucC-like C-terminal" evidence="4">
    <location>
        <begin position="413"/>
        <end position="569"/>
    </location>
</feature>
<evidence type="ECO:0000256" key="2">
    <source>
        <dbReference type="ARBA" id="ARBA00007832"/>
    </source>
</evidence>
<evidence type="ECO:0000256" key="1">
    <source>
        <dbReference type="ARBA" id="ARBA00004924"/>
    </source>
</evidence>